<evidence type="ECO:0000259" key="2">
    <source>
        <dbReference type="PROSITE" id="PS51782"/>
    </source>
</evidence>
<feature type="compositionally biased region" description="Polar residues" evidence="1">
    <location>
        <begin position="387"/>
        <end position="412"/>
    </location>
</feature>
<dbReference type="InterPro" id="IPR018392">
    <property type="entry name" value="LysM"/>
</dbReference>
<keyword evidence="4" id="KW-1185">Reference proteome</keyword>
<feature type="compositionally biased region" description="Polar residues" evidence="1">
    <location>
        <begin position="551"/>
        <end position="568"/>
    </location>
</feature>
<sequence length="608" mass="66865">MHMKVIEMERTSRPMVVSTTTAAPGVPSPACSSAANIQCLTGRPSPSDPDLLTKLGRDKENLIIMADQRIAIRDMPYLVIFGSGYAAGRLGRRLFLTTYNHLRHSRRRHSMSYDAADDLSYNPFAEDDSPRADSNLAQGYYSSAFFPKLGSSSPTLRRRRSSLTDKPSMKPKDSRRKHIRSHTEIDIAPHSAGLHPLKSALLDTIGAVFLENPDVTRPHLSRLVNDATPDDGEDVEDDESQRTALPADEEKEVIVHKVTAKDSLAGVSLKYGISMANLRRANQLWTSDTIHRKEVLYIPIDQAARAREFIPELLISLTPEPTTDSTNVFEDAYTSTLLVNGDRAQSLPPSPTVPIVRVPSRQLSYFPPSTNRNPDVKKHGHADGESSHLQPSPTKTSSGTNRYNPSQPNNSLSSILTALPIAASTRDEIITRLSLDSVSSSFSDRSRANSDEETGHEMDDVAKRKRRSRHENGVAEEVDELSMPTPKASDRPHHPRIPNQGPPAVSSSLPKHSHARSLSSTSPPRFYVSQASETLIRTSQLEPSPAMQIPNFRSQTLGRSSATGQRGNLNGGRPRPPSVAVAKTTKPERRNEGEIGLVLEQLQVNGLR</sequence>
<dbReference type="PROSITE" id="PS51782">
    <property type="entry name" value="LYSM"/>
    <property type="match status" value="1"/>
</dbReference>
<dbReference type="Pfam" id="PF01476">
    <property type="entry name" value="LysM"/>
    <property type="match status" value="1"/>
</dbReference>
<feature type="domain" description="LysM" evidence="2">
    <location>
        <begin position="254"/>
        <end position="298"/>
    </location>
</feature>
<proteinExistence type="predicted"/>
<feature type="compositionally biased region" description="Basic and acidic residues" evidence="1">
    <location>
        <begin position="444"/>
        <end position="462"/>
    </location>
</feature>
<dbReference type="AlphaFoldDB" id="A0A8S0XGL1"/>
<dbReference type="Proteomes" id="UP000467700">
    <property type="component" value="Unassembled WGS sequence"/>
</dbReference>
<comment type="caution">
    <text evidence="3">The sequence shown here is derived from an EMBL/GenBank/DDBJ whole genome shotgun (WGS) entry which is preliminary data.</text>
</comment>
<reference evidence="3 4" key="1">
    <citation type="submission" date="2020-01" db="EMBL/GenBank/DDBJ databases">
        <authorList>
            <person name="Gupta K D."/>
        </authorList>
    </citation>
    <scope>NUCLEOTIDE SEQUENCE [LARGE SCALE GENOMIC DNA]</scope>
</reference>
<dbReference type="InterPro" id="IPR036779">
    <property type="entry name" value="LysM_dom_sf"/>
</dbReference>
<feature type="compositionally biased region" description="Acidic residues" evidence="1">
    <location>
        <begin position="228"/>
        <end position="239"/>
    </location>
</feature>
<dbReference type="OrthoDB" id="2107166at2759"/>
<feature type="compositionally biased region" description="Basic and acidic residues" evidence="1">
    <location>
        <begin position="374"/>
        <end position="386"/>
    </location>
</feature>
<protein>
    <recommendedName>
        <fullName evidence="2">LysM domain-containing protein</fullName>
    </recommendedName>
</protein>
<gene>
    <name evidence="3" type="ORF">AAE3_LOCUS4098</name>
</gene>
<feature type="region of interest" description="Disordered" evidence="1">
    <location>
        <begin position="222"/>
        <end position="243"/>
    </location>
</feature>
<dbReference type="PANTHER" id="PTHR20932:SF8">
    <property type="entry name" value="LD22649P"/>
    <property type="match status" value="1"/>
</dbReference>
<dbReference type="Gene3D" id="3.10.350.10">
    <property type="entry name" value="LysM domain"/>
    <property type="match status" value="1"/>
</dbReference>
<feature type="region of interest" description="Disordered" evidence="1">
    <location>
        <begin position="437"/>
        <end position="525"/>
    </location>
</feature>
<feature type="region of interest" description="Disordered" evidence="1">
    <location>
        <begin position="342"/>
        <end position="412"/>
    </location>
</feature>
<dbReference type="InterPro" id="IPR045030">
    <property type="entry name" value="LYSM1-4"/>
</dbReference>
<evidence type="ECO:0000313" key="4">
    <source>
        <dbReference type="Proteomes" id="UP000467700"/>
    </source>
</evidence>
<evidence type="ECO:0000256" key="1">
    <source>
        <dbReference type="SAM" id="MobiDB-lite"/>
    </source>
</evidence>
<feature type="region of interest" description="Disordered" evidence="1">
    <location>
        <begin position="151"/>
        <end position="182"/>
    </location>
</feature>
<dbReference type="CDD" id="cd00118">
    <property type="entry name" value="LysM"/>
    <property type="match status" value="1"/>
</dbReference>
<organism evidence="3 4">
    <name type="scientific">Cyclocybe aegerita</name>
    <name type="common">Black poplar mushroom</name>
    <name type="synonym">Agrocybe aegerita</name>
    <dbReference type="NCBI Taxonomy" id="1973307"/>
    <lineage>
        <taxon>Eukaryota</taxon>
        <taxon>Fungi</taxon>
        <taxon>Dikarya</taxon>
        <taxon>Basidiomycota</taxon>
        <taxon>Agaricomycotina</taxon>
        <taxon>Agaricomycetes</taxon>
        <taxon>Agaricomycetidae</taxon>
        <taxon>Agaricales</taxon>
        <taxon>Agaricineae</taxon>
        <taxon>Bolbitiaceae</taxon>
        <taxon>Cyclocybe</taxon>
    </lineage>
</organism>
<feature type="compositionally biased region" description="Polar residues" evidence="1">
    <location>
        <begin position="361"/>
        <end position="373"/>
    </location>
</feature>
<evidence type="ECO:0000313" key="3">
    <source>
        <dbReference type="EMBL" id="CAA7261809.1"/>
    </source>
</evidence>
<dbReference type="SUPFAM" id="SSF54106">
    <property type="entry name" value="LysM domain"/>
    <property type="match status" value="1"/>
</dbReference>
<feature type="region of interest" description="Disordered" evidence="1">
    <location>
        <begin position="538"/>
        <end position="594"/>
    </location>
</feature>
<dbReference type="SMART" id="SM00257">
    <property type="entry name" value="LysM"/>
    <property type="match status" value="1"/>
</dbReference>
<feature type="compositionally biased region" description="Polar residues" evidence="1">
    <location>
        <begin position="505"/>
        <end position="525"/>
    </location>
</feature>
<dbReference type="EMBL" id="CACVBS010000034">
    <property type="protein sequence ID" value="CAA7261809.1"/>
    <property type="molecule type" value="Genomic_DNA"/>
</dbReference>
<dbReference type="PANTHER" id="PTHR20932">
    <property type="entry name" value="LYSM AND PUTATIVE PEPTIDOGLYCAN-BINDING DOMAIN-CONTAINING PROTEIN"/>
    <property type="match status" value="1"/>
</dbReference>
<accession>A0A8S0XGL1</accession>
<name>A0A8S0XGL1_CYCAE</name>